<organism evidence="1 2">
    <name type="scientific">Pistacia atlantica</name>
    <dbReference type="NCBI Taxonomy" id="434234"/>
    <lineage>
        <taxon>Eukaryota</taxon>
        <taxon>Viridiplantae</taxon>
        <taxon>Streptophyta</taxon>
        <taxon>Embryophyta</taxon>
        <taxon>Tracheophyta</taxon>
        <taxon>Spermatophyta</taxon>
        <taxon>Magnoliopsida</taxon>
        <taxon>eudicotyledons</taxon>
        <taxon>Gunneridae</taxon>
        <taxon>Pentapetalae</taxon>
        <taxon>rosids</taxon>
        <taxon>malvids</taxon>
        <taxon>Sapindales</taxon>
        <taxon>Anacardiaceae</taxon>
        <taxon>Pistacia</taxon>
    </lineage>
</organism>
<evidence type="ECO:0000313" key="1">
    <source>
        <dbReference type="EMBL" id="KAJ0088290.1"/>
    </source>
</evidence>
<comment type="caution">
    <text evidence="1">The sequence shown here is derived from an EMBL/GenBank/DDBJ whole genome shotgun (WGS) entry which is preliminary data.</text>
</comment>
<sequence length="68" mass="8206">MIILYEYVLSMVDHSRFRTFCSTIQPLFNVVSRRSIRKDIMEIYKVEKEKTMKLLNKNLGRIATIFYL</sequence>
<reference evidence="2" key="1">
    <citation type="journal article" date="2023" name="G3 (Bethesda)">
        <title>Genome assembly and association tests identify interacting loci associated with vigor, precocity, and sex in interspecific pistachio rootstocks.</title>
        <authorList>
            <person name="Palmer W."/>
            <person name="Jacygrad E."/>
            <person name="Sagayaradj S."/>
            <person name="Cavanaugh K."/>
            <person name="Han R."/>
            <person name="Bertier L."/>
            <person name="Beede B."/>
            <person name="Kafkas S."/>
            <person name="Golino D."/>
            <person name="Preece J."/>
            <person name="Michelmore R."/>
        </authorList>
    </citation>
    <scope>NUCLEOTIDE SEQUENCE [LARGE SCALE GENOMIC DNA]</scope>
</reference>
<keyword evidence="2" id="KW-1185">Reference proteome</keyword>
<gene>
    <name evidence="1" type="ORF">Patl1_32920</name>
</gene>
<proteinExistence type="predicted"/>
<accession>A0ACC1ANY7</accession>
<name>A0ACC1ANY7_9ROSI</name>
<dbReference type="EMBL" id="CM047905">
    <property type="protein sequence ID" value="KAJ0088290.1"/>
    <property type="molecule type" value="Genomic_DNA"/>
</dbReference>
<protein>
    <submittedName>
        <fullName evidence="1">Uncharacterized protein</fullName>
    </submittedName>
</protein>
<evidence type="ECO:0000313" key="2">
    <source>
        <dbReference type="Proteomes" id="UP001164250"/>
    </source>
</evidence>
<dbReference type="Proteomes" id="UP001164250">
    <property type="component" value="Chromosome 9"/>
</dbReference>